<dbReference type="Pfam" id="PF01261">
    <property type="entry name" value="AP_endonuc_2"/>
    <property type="match status" value="1"/>
</dbReference>
<proteinExistence type="predicted"/>
<dbReference type="EMBL" id="JAKVIN010000010">
    <property type="protein sequence ID" value="MCJ8151713.1"/>
    <property type="molecule type" value="Genomic_DNA"/>
</dbReference>
<dbReference type="InterPro" id="IPR013022">
    <property type="entry name" value="Xyl_isomerase-like_TIM-brl"/>
</dbReference>
<evidence type="ECO:0000313" key="3">
    <source>
        <dbReference type="Proteomes" id="UP001201844"/>
    </source>
</evidence>
<reference evidence="2 3" key="1">
    <citation type="submission" date="2022-02" db="EMBL/GenBank/DDBJ databases">
        <title>Shinella B3.7 sp. nov., isolated from Sediment (Zhairuo Island).</title>
        <authorList>
            <person name="Chen G."/>
        </authorList>
    </citation>
    <scope>NUCLEOTIDE SEQUENCE [LARGE SCALE GENOMIC DNA]</scope>
    <source>
        <strain evidence="2 3">B3.7</strain>
        <plasmid evidence="2">unnamed</plasmid>
    </source>
</reference>
<protein>
    <submittedName>
        <fullName evidence="2">Sugar phosphate isomerase/epimerase</fullName>
    </submittedName>
</protein>
<evidence type="ECO:0000259" key="1">
    <source>
        <dbReference type="Pfam" id="PF01261"/>
    </source>
</evidence>
<keyword evidence="3" id="KW-1185">Reference proteome</keyword>
<comment type="caution">
    <text evidence="2">The sequence shown here is derived from an EMBL/GenBank/DDBJ whole genome shotgun (WGS) entry which is preliminary data.</text>
</comment>
<dbReference type="InterPro" id="IPR036237">
    <property type="entry name" value="Xyl_isomerase-like_sf"/>
</dbReference>
<keyword evidence="2" id="KW-0413">Isomerase</keyword>
<dbReference type="PANTHER" id="PTHR12110">
    <property type="entry name" value="HYDROXYPYRUVATE ISOMERASE"/>
    <property type="match status" value="1"/>
</dbReference>
<dbReference type="GO" id="GO:0016853">
    <property type="term" value="F:isomerase activity"/>
    <property type="evidence" value="ECO:0007669"/>
    <property type="project" value="UniProtKB-KW"/>
</dbReference>
<dbReference type="SUPFAM" id="SSF51658">
    <property type="entry name" value="Xylose isomerase-like"/>
    <property type="match status" value="1"/>
</dbReference>
<dbReference type="RefSeq" id="WP_241605160.1">
    <property type="nucleotide sequence ID" value="NZ_JAKVIN010000010.1"/>
</dbReference>
<dbReference type="PANTHER" id="PTHR12110:SF21">
    <property type="entry name" value="XYLOSE ISOMERASE-LIKE TIM BARREL DOMAIN-CONTAINING PROTEIN"/>
    <property type="match status" value="1"/>
</dbReference>
<accession>A0ABT0CSZ1</accession>
<name>A0ABT0CSZ1_9HYPH</name>
<feature type="domain" description="Xylose isomerase-like TIM barrel" evidence="1">
    <location>
        <begin position="27"/>
        <end position="271"/>
    </location>
</feature>
<dbReference type="Proteomes" id="UP001201844">
    <property type="component" value="Unassembled WGS sequence"/>
</dbReference>
<organism evidence="2 3">
    <name type="scientific">Shinella sedimenti</name>
    <dbReference type="NCBI Taxonomy" id="2919913"/>
    <lineage>
        <taxon>Bacteria</taxon>
        <taxon>Pseudomonadati</taxon>
        <taxon>Pseudomonadota</taxon>
        <taxon>Alphaproteobacteria</taxon>
        <taxon>Hyphomicrobiales</taxon>
        <taxon>Rhizobiaceae</taxon>
        <taxon>Shinella</taxon>
    </lineage>
</organism>
<evidence type="ECO:0000313" key="2">
    <source>
        <dbReference type="EMBL" id="MCJ8151713.1"/>
    </source>
</evidence>
<dbReference type="Gene3D" id="3.20.20.150">
    <property type="entry name" value="Divalent-metal-dependent TIM barrel enzymes"/>
    <property type="match status" value="1"/>
</dbReference>
<gene>
    <name evidence="2" type="ORF">MKI86_21460</name>
</gene>
<geneLocation type="plasmid" evidence="2">
    <name>unnamed</name>
</geneLocation>
<keyword evidence="2" id="KW-0614">Plasmid</keyword>
<sequence>MKFAFNTFPYSSFPTFLPTYTMDETIRSIAEAGYDAVEIGCCAPHAWPQHLAKDRRQEIRAIAGGEGVEISALLPAIGGGFGCNPCSSLRAERRATVSHYIDIIDLASDLGAGMVLYIGGWRAQGMSLETGWDYSTECLREIAVHAQDRGIIIAIEPTTSDTNLIDTPADARRMMEAVGTSNVKLMFDTFHMDFEGGSFADYVAEMGADLVNIHMADTQRKAIGEGTTDWLPRIEALVTANYTGHVTVETGFGRRGVEPAEVARTSLRHLQHVLGAVT</sequence>
<dbReference type="InterPro" id="IPR050312">
    <property type="entry name" value="IolE/XylAMocC-like"/>
</dbReference>